<dbReference type="PANTHER" id="PTHR42964:SF1">
    <property type="entry name" value="POLYKETIDE BIOSYNTHESIS ENOYL-COA HYDRATASE PKSH-RELATED"/>
    <property type="match status" value="1"/>
</dbReference>
<proteinExistence type="inferred from homology"/>
<comment type="caution">
    <text evidence="2">The sequence shown here is derived from an EMBL/GenBank/DDBJ whole genome shotgun (WGS) entry which is preliminary data.</text>
</comment>
<comment type="similarity">
    <text evidence="1">Belongs to the enoyl-CoA hydratase/isomerase family.</text>
</comment>
<dbReference type="InterPro" id="IPR051683">
    <property type="entry name" value="Enoyl-CoA_Hydratase/Isomerase"/>
</dbReference>
<dbReference type="EMBL" id="BAABIE010000017">
    <property type="protein sequence ID" value="GAA4756915.1"/>
    <property type="molecule type" value="Genomic_DNA"/>
</dbReference>
<dbReference type="RefSeq" id="WP_345314196.1">
    <property type="nucleotide sequence ID" value="NZ_BAABIE010000017.1"/>
</dbReference>
<evidence type="ECO:0000256" key="1">
    <source>
        <dbReference type="ARBA" id="ARBA00005254"/>
    </source>
</evidence>
<organism evidence="2 3">
    <name type="scientific">Gordonia alkaliphila</name>
    <dbReference type="NCBI Taxonomy" id="1053547"/>
    <lineage>
        <taxon>Bacteria</taxon>
        <taxon>Bacillati</taxon>
        <taxon>Actinomycetota</taxon>
        <taxon>Actinomycetes</taxon>
        <taxon>Mycobacteriales</taxon>
        <taxon>Gordoniaceae</taxon>
        <taxon>Gordonia</taxon>
    </lineage>
</organism>
<evidence type="ECO:0000313" key="3">
    <source>
        <dbReference type="Proteomes" id="UP001500822"/>
    </source>
</evidence>
<dbReference type="Pfam" id="PF00378">
    <property type="entry name" value="ECH_1"/>
    <property type="match status" value="1"/>
</dbReference>
<name>A0ABP8ZHX4_9ACTN</name>
<dbReference type="InterPro" id="IPR001753">
    <property type="entry name" value="Enoyl-CoA_hydra/iso"/>
</dbReference>
<reference evidence="3" key="1">
    <citation type="journal article" date="2019" name="Int. J. Syst. Evol. Microbiol.">
        <title>The Global Catalogue of Microorganisms (GCM) 10K type strain sequencing project: providing services to taxonomists for standard genome sequencing and annotation.</title>
        <authorList>
            <consortium name="The Broad Institute Genomics Platform"/>
            <consortium name="The Broad Institute Genome Sequencing Center for Infectious Disease"/>
            <person name="Wu L."/>
            <person name="Ma J."/>
        </authorList>
    </citation>
    <scope>NUCLEOTIDE SEQUENCE [LARGE SCALE GENOMIC DNA]</scope>
    <source>
        <strain evidence="3">JCM 18077</strain>
    </source>
</reference>
<gene>
    <name evidence="2" type="ORF">GCM10023217_31240</name>
</gene>
<dbReference type="InterPro" id="IPR029045">
    <property type="entry name" value="ClpP/crotonase-like_dom_sf"/>
</dbReference>
<evidence type="ECO:0000313" key="2">
    <source>
        <dbReference type="EMBL" id="GAA4756915.1"/>
    </source>
</evidence>
<keyword evidence="3" id="KW-1185">Reference proteome</keyword>
<dbReference type="SUPFAM" id="SSF52096">
    <property type="entry name" value="ClpP/crotonase"/>
    <property type="match status" value="1"/>
</dbReference>
<dbReference type="CDD" id="cd06558">
    <property type="entry name" value="crotonase-like"/>
    <property type="match status" value="1"/>
</dbReference>
<dbReference type="Proteomes" id="UP001500822">
    <property type="component" value="Unassembled WGS sequence"/>
</dbReference>
<dbReference type="Gene3D" id="1.10.12.10">
    <property type="entry name" value="Lyase 2-enoyl-coa Hydratase, Chain A, domain 2"/>
    <property type="match status" value="1"/>
</dbReference>
<sequence length="267" mass="27265">MTDTPETLVRTATDAAVTTITLDSPHNRNALSSTLVRQLREAIEAAGADPAVRAVVVTHTGGTFCAGADLGEAVGRGLTPEEATAEVGSSMSSLMRSFLDLPKPVIAMIDGHVRAGGFGLVGAADIAVAGPRSSFALTESRLGLAPSMISVVLLAKMTARSAGRYFLTGETFDAPTAVASGFLTAAADSAEDLQAQVAAICESVRKASPQGLAASKALTTADLLDGFDEAVAARAAESMALFGSDEAREGMTAFLSKRKPSWDASSS</sequence>
<dbReference type="PANTHER" id="PTHR42964">
    <property type="entry name" value="ENOYL-COA HYDRATASE"/>
    <property type="match status" value="1"/>
</dbReference>
<dbReference type="NCBIfam" id="NF005879">
    <property type="entry name" value="PRK07827.1"/>
    <property type="match status" value="1"/>
</dbReference>
<dbReference type="Gene3D" id="3.90.226.10">
    <property type="entry name" value="2-enoyl-CoA Hydratase, Chain A, domain 1"/>
    <property type="match status" value="1"/>
</dbReference>
<accession>A0ABP8ZHX4</accession>
<protein>
    <submittedName>
        <fullName evidence="2">Enoyl-CoA hydratase family protein</fullName>
    </submittedName>
</protein>
<dbReference type="InterPro" id="IPR014748">
    <property type="entry name" value="Enoyl-CoA_hydra_C"/>
</dbReference>